<evidence type="ECO:0000313" key="2">
    <source>
        <dbReference type="Proteomes" id="UP000187735"/>
    </source>
</evidence>
<organism evidence="1 2">
    <name type="scientific">Fuerstiella marisgermanici</name>
    <dbReference type="NCBI Taxonomy" id="1891926"/>
    <lineage>
        <taxon>Bacteria</taxon>
        <taxon>Pseudomonadati</taxon>
        <taxon>Planctomycetota</taxon>
        <taxon>Planctomycetia</taxon>
        <taxon>Planctomycetales</taxon>
        <taxon>Planctomycetaceae</taxon>
        <taxon>Fuerstiella</taxon>
    </lineage>
</organism>
<dbReference type="EMBL" id="CP017641">
    <property type="protein sequence ID" value="APZ91325.1"/>
    <property type="molecule type" value="Genomic_DNA"/>
</dbReference>
<gene>
    <name evidence="1" type="ORF">Fuma_00913</name>
</gene>
<dbReference type="RefSeq" id="WP_077023104.1">
    <property type="nucleotide sequence ID" value="NZ_CP017641.1"/>
</dbReference>
<evidence type="ECO:0000313" key="1">
    <source>
        <dbReference type="EMBL" id="APZ91325.1"/>
    </source>
</evidence>
<dbReference type="Proteomes" id="UP000187735">
    <property type="component" value="Chromosome"/>
</dbReference>
<proteinExistence type="predicted"/>
<sequence length="74" mass="8334">MNFVRITTSDEDTRWINLNLVSRVTIETDESGIEVLVAVFADGSAEDSFRIRGTDEVNKAAILEIERALNHHCE</sequence>
<dbReference type="KEGG" id="fmr:Fuma_00913"/>
<protein>
    <submittedName>
        <fullName evidence="1">Uncharacterized protein</fullName>
    </submittedName>
</protein>
<accession>A0A1P8WB98</accession>
<keyword evidence="2" id="KW-1185">Reference proteome</keyword>
<dbReference type="AlphaFoldDB" id="A0A1P8WB98"/>
<name>A0A1P8WB98_9PLAN</name>
<reference evidence="1 2" key="1">
    <citation type="journal article" date="2016" name="Front. Microbiol.">
        <title>Fuerstia marisgermanicae gen. nov., sp. nov., an Unusual Member of the Phylum Planctomycetes from the German Wadden Sea.</title>
        <authorList>
            <person name="Kohn T."/>
            <person name="Heuer A."/>
            <person name="Jogler M."/>
            <person name="Vollmers J."/>
            <person name="Boedeker C."/>
            <person name="Bunk B."/>
            <person name="Rast P."/>
            <person name="Borchert D."/>
            <person name="Glockner I."/>
            <person name="Freese H.M."/>
            <person name="Klenk H.P."/>
            <person name="Overmann J."/>
            <person name="Kaster A.K."/>
            <person name="Rohde M."/>
            <person name="Wiegand S."/>
            <person name="Jogler C."/>
        </authorList>
    </citation>
    <scope>NUCLEOTIDE SEQUENCE [LARGE SCALE GENOMIC DNA]</scope>
    <source>
        <strain evidence="1 2">NH11</strain>
    </source>
</reference>